<dbReference type="Proteomes" id="UP000199021">
    <property type="component" value="Unassembled WGS sequence"/>
</dbReference>
<dbReference type="EMBL" id="FOFB01000020">
    <property type="protein sequence ID" value="SEQ96346.1"/>
    <property type="molecule type" value="Genomic_DNA"/>
</dbReference>
<dbReference type="OrthoDB" id="1492588at2"/>
<dbReference type="InParanoid" id="A0A1H9KAV4"/>
<name>A0A1H9KAV4_9BACT</name>
<protein>
    <submittedName>
        <fullName evidence="1">Uncharacterized protein</fullName>
    </submittedName>
</protein>
<accession>A0A1H9KAV4</accession>
<reference evidence="2" key="1">
    <citation type="submission" date="2016-10" db="EMBL/GenBank/DDBJ databases">
        <authorList>
            <person name="Varghese N."/>
            <person name="Submissions S."/>
        </authorList>
    </citation>
    <scope>NUCLEOTIDE SEQUENCE [LARGE SCALE GENOMIC DNA]</scope>
    <source>
        <strain evidence="2">DSM 24740</strain>
    </source>
</reference>
<organism evidence="1 2">
    <name type="scientific">Neolewinella agarilytica</name>
    <dbReference type="NCBI Taxonomy" id="478744"/>
    <lineage>
        <taxon>Bacteria</taxon>
        <taxon>Pseudomonadati</taxon>
        <taxon>Bacteroidota</taxon>
        <taxon>Saprospiria</taxon>
        <taxon>Saprospirales</taxon>
        <taxon>Lewinellaceae</taxon>
        <taxon>Neolewinella</taxon>
    </lineage>
</organism>
<evidence type="ECO:0000313" key="2">
    <source>
        <dbReference type="Proteomes" id="UP000199021"/>
    </source>
</evidence>
<sequence length="173" mass="19118">MPTIPAPLQALLDDPATQLEGTDVELRLPIGRTLLNEVLDARPADTPVEELLLDPEANNLVNLHLGVKAPVLGSVRRKITFRPKGSVSFPNQPWLHFDITDGFKMFDKPIIKLMQGQIAERLPKGIELTSDHLRLHVPALLTSAGYQALVPLIKNLRLTSEANVLIIQLHLKA</sequence>
<dbReference type="STRING" id="478744.SAMN05444359_12029"/>
<proteinExistence type="predicted"/>
<gene>
    <name evidence="1" type="ORF">SAMN05444359_12029</name>
</gene>
<dbReference type="AlphaFoldDB" id="A0A1H9KAV4"/>
<keyword evidence="2" id="KW-1185">Reference proteome</keyword>
<evidence type="ECO:0000313" key="1">
    <source>
        <dbReference type="EMBL" id="SEQ96346.1"/>
    </source>
</evidence>
<dbReference type="RefSeq" id="WP_090170653.1">
    <property type="nucleotide sequence ID" value="NZ_FOFB01000020.1"/>
</dbReference>